<accession>M6FUW9</accession>
<dbReference type="AlphaFoldDB" id="M6FUW9"/>
<protein>
    <submittedName>
        <fullName evidence="1">Uncharacterized protein</fullName>
    </submittedName>
</protein>
<reference evidence="1 2" key="1">
    <citation type="submission" date="2013-01" db="EMBL/GenBank/DDBJ databases">
        <authorList>
            <person name="Harkins D.M."/>
            <person name="Durkin A.S."/>
            <person name="Brinkac L.M."/>
            <person name="Haft D.H."/>
            <person name="Selengut J.D."/>
            <person name="Sanka R."/>
            <person name="DePew J."/>
            <person name="Purushe J."/>
            <person name="Hospenthal D.R."/>
            <person name="Murray C.K."/>
            <person name="Pimentel G."/>
            <person name="Wasfy M."/>
            <person name="Vinetz J.M."/>
            <person name="Sutton G.G."/>
            <person name="Nierman W.C."/>
            <person name="Fouts D.E."/>
        </authorList>
    </citation>
    <scope>NUCLEOTIDE SEQUENCE [LARGE SCALE GENOMIC DNA]</scope>
    <source>
        <strain evidence="1 2">2006001855</strain>
    </source>
</reference>
<gene>
    <name evidence="1" type="ORF">LEP1GSC038_1176</name>
</gene>
<evidence type="ECO:0000313" key="1">
    <source>
        <dbReference type="EMBL" id="EMM70571.1"/>
    </source>
</evidence>
<sequence>MNAPANVFSGKNNFTRKLRFFKLDTTLFAIRVVITLTDSKGGF</sequence>
<dbReference type="Proteomes" id="UP000012101">
    <property type="component" value="Unassembled WGS sequence"/>
</dbReference>
<evidence type="ECO:0000313" key="2">
    <source>
        <dbReference type="Proteomes" id="UP000012101"/>
    </source>
</evidence>
<name>M6FUW9_9LEPT</name>
<comment type="caution">
    <text evidence="1">The sequence shown here is derived from an EMBL/GenBank/DDBJ whole genome shotgun (WGS) entry which is preliminary data.</text>
</comment>
<proteinExistence type="predicted"/>
<organism evidence="1 2">
    <name type="scientific">Leptospira weilii str. 2006001855</name>
    <dbReference type="NCBI Taxonomy" id="996804"/>
    <lineage>
        <taxon>Bacteria</taxon>
        <taxon>Pseudomonadati</taxon>
        <taxon>Spirochaetota</taxon>
        <taxon>Spirochaetia</taxon>
        <taxon>Leptospirales</taxon>
        <taxon>Leptospiraceae</taxon>
        <taxon>Leptospira</taxon>
    </lineage>
</organism>
<dbReference type="EMBL" id="AFJM02000074">
    <property type="protein sequence ID" value="EMM70571.1"/>
    <property type="molecule type" value="Genomic_DNA"/>
</dbReference>